<accession>A0ABY1H8X3</accession>
<dbReference type="SUPFAM" id="SSF51306">
    <property type="entry name" value="LexA/Signal peptidase"/>
    <property type="match status" value="1"/>
</dbReference>
<dbReference type="Pfam" id="PF00717">
    <property type="entry name" value="Peptidase_S24"/>
    <property type="match status" value="1"/>
</dbReference>
<dbReference type="EMBL" id="FPLJ01000022">
    <property type="protein sequence ID" value="SGY85224.1"/>
    <property type="molecule type" value="Genomic_DNA"/>
</dbReference>
<evidence type="ECO:0000256" key="3">
    <source>
        <dbReference type="ARBA" id="ARBA00023163"/>
    </source>
</evidence>
<protein>
    <submittedName>
        <fullName evidence="5">Prophage MuSo2, transcriptional regulator, Cro/CI family</fullName>
    </submittedName>
</protein>
<dbReference type="InterPro" id="IPR039418">
    <property type="entry name" value="LexA-like"/>
</dbReference>
<gene>
    <name evidence="5" type="ORF">MT2528_0811</name>
</gene>
<dbReference type="Gene3D" id="2.10.109.10">
    <property type="entry name" value="Umud Fragment, subunit A"/>
    <property type="match status" value="1"/>
</dbReference>
<evidence type="ECO:0000313" key="6">
    <source>
        <dbReference type="Proteomes" id="UP000182660"/>
    </source>
</evidence>
<dbReference type="RefSeq" id="WP_244534128.1">
    <property type="nucleotide sequence ID" value="NZ_CAWQZC010000101.1"/>
</dbReference>
<dbReference type="Proteomes" id="UP000182660">
    <property type="component" value="Unassembled WGS sequence"/>
</dbReference>
<sequence>MNGSYPVVDKLPRLAEAAGKSMEWLITGKEVTNTSVNIDEDDAFALIPDYNVQVSAGHGTVCDCDEKPFRHLAFRHKWLKARGFKEGELVVVSTKGDSMEPLISNNDSLVIHTGRTSPRDGCIYVFRNDEELFVKRYQSMLGSWRLISDNQIYSPLDIPKHEQHQFEVIGQVVHIAKDVGN</sequence>
<keyword evidence="6" id="KW-1185">Reference proteome</keyword>
<dbReference type="InterPro" id="IPR015927">
    <property type="entry name" value="Peptidase_S24_S26A/B/C"/>
</dbReference>
<comment type="caution">
    <text evidence="5">The sequence shown here is derived from an EMBL/GenBank/DDBJ whole genome shotgun (WGS) entry which is preliminary data.</text>
</comment>
<dbReference type="PANTHER" id="PTHR40661:SF3">
    <property type="entry name" value="FELS-1 PROPHAGE TRANSCRIPTIONAL REGULATOR"/>
    <property type="match status" value="1"/>
</dbReference>
<evidence type="ECO:0000256" key="1">
    <source>
        <dbReference type="ARBA" id="ARBA00023015"/>
    </source>
</evidence>
<dbReference type="PANTHER" id="PTHR40661">
    <property type="match status" value="1"/>
</dbReference>
<evidence type="ECO:0000313" key="5">
    <source>
        <dbReference type="EMBL" id="SGY85224.1"/>
    </source>
</evidence>
<dbReference type="GeneID" id="61294479"/>
<keyword evidence="1" id="KW-0805">Transcription regulation</keyword>
<feature type="domain" description="Peptidase S24/S26A/S26B/S26C" evidence="4">
    <location>
        <begin position="53"/>
        <end position="173"/>
    </location>
</feature>
<evidence type="ECO:0000256" key="2">
    <source>
        <dbReference type="ARBA" id="ARBA00023125"/>
    </source>
</evidence>
<organism evidence="5 6">
    <name type="scientific">Moritella viscosa</name>
    <dbReference type="NCBI Taxonomy" id="80854"/>
    <lineage>
        <taxon>Bacteria</taxon>
        <taxon>Pseudomonadati</taxon>
        <taxon>Pseudomonadota</taxon>
        <taxon>Gammaproteobacteria</taxon>
        <taxon>Alteromonadales</taxon>
        <taxon>Moritellaceae</taxon>
        <taxon>Moritella</taxon>
    </lineage>
</organism>
<dbReference type="CDD" id="cd06529">
    <property type="entry name" value="S24_LexA-like"/>
    <property type="match status" value="1"/>
</dbReference>
<dbReference type="InterPro" id="IPR036286">
    <property type="entry name" value="LexA/Signal_pep-like_sf"/>
</dbReference>
<name>A0ABY1H8X3_9GAMM</name>
<keyword evidence="3" id="KW-0804">Transcription</keyword>
<proteinExistence type="predicted"/>
<keyword evidence="2" id="KW-0238">DNA-binding</keyword>
<reference evidence="5 6" key="1">
    <citation type="submission" date="2016-11" db="EMBL/GenBank/DDBJ databases">
        <authorList>
            <person name="Klemetsen T."/>
        </authorList>
    </citation>
    <scope>NUCLEOTIDE SEQUENCE [LARGE SCALE GENOMIC DNA]</scope>
    <source>
        <strain evidence="5">MT 2528</strain>
    </source>
</reference>
<evidence type="ECO:0000259" key="4">
    <source>
        <dbReference type="Pfam" id="PF00717"/>
    </source>
</evidence>